<dbReference type="Pfam" id="PF12697">
    <property type="entry name" value="Abhydrolase_6"/>
    <property type="match status" value="1"/>
</dbReference>
<dbReference type="GO" id="GO:0016020">
    <property type="term" value="C:membrane"/>
    <property type="evidence" value="ECO:0007669"/>
    <property type="project" value="TreeGrafter"/>
</dbReference>
<evidence type="ECO:0000256" key="2">
    <source>
        <dbReference type="SAM" id="SignalP"/>
    </source>
</evidence>
<comment type="caution">
    <text evidence="4">The sequence shown here is derived from an EMBL/GenBank/DDBJ whole genome shotgun (WGS) entry which is preliminary data.</text>
</comment>
<feature type="chain" id="PRO_5035687679" description="AB hydrolase-1 domain-containing protein" evidence="2">
    <location>
        <begin position="18"/>
        <end position="321"/>
    </location>
</feature>
<dbReference type="SUPFAM" id="SSF53474">
    <property type="entry name" value="alpha/beta-Hydrolases"/>
    <property type="match status" value="1"/>
</dbReference>
<dbReference type="PANTHER" id="PTHR43798:SF31">
    <property type="entry name" value="AB HYDROLASE SUPERFAMILY PROTEIN YCLE"/>
    <property type="match status" value="1"/>
</dbReference>
<feature type="domain" description="AB hydrolase-1" evidence="3">
    <location>
        <begin position="76"/>
        <end position="279"/>
    </location>
</feature>
<name>A0A815QTI6_9BILA</name>
<sequence>MKLIIIFVAVWITLVRSTVVQRDRVLVKPPGKSNVTLDVIIDKPKDDESGEVIVMLPSSQRGSDEDFDPVAERIALAGYRVLRPQPRGIGQSRGSMENLTLHTLADDVAAVIQEFAASGHQAVVVGHAFGHYVARVTDLDYPELVRGVVLVAASRFGGDSKLSAKLDNIADGTLPHEERLALLYDAFFAPGNDATVWLTGWYPSLRNFYRNASRTPPNTAWWPVSNAPILDLQAADDPWRPRNTSQELRDALGADKVTIKTIEHASHALLPEQPKQVTDAIVAWIKALPSSAVSYTNKDSSGMIVLCTFVFVYIPQLLFLI</sequence>
<keyword evidence="1" id="KW-0378">Hydrolase</keyword>
<organism evidence="4 6">
    <name type="scientific">Didymodactylos carnosus</name>
    <dbReference type="NCBI Taxonomy" id="1234261"/>
    <lineage>
        <taxon>Eukaryota</taxon>
        <taxon>Metazoa</taxon>
        <taxon>Spiralia</taxon>
        <taxon>Gnathifera</taxon>
        <taxon>Rotifera</taxon>
        <taxon>Eurotatoria</taxon>
        <taxon>Bdelloidea</taxon>
        <taxon>Philodinida</taxon>
        <taxon>Philodinidae</taxon>
        <taxon>Didymodactylos</taxon>
    </lineage>
</organism>
<dbReference type="InterPro" id="IPR029058">
    <property type="entry name" value="AB_hydrolase_fold"/>
</dbReference>
<dbReference type="PANTHER" id="PTHR43798">
    <property type="entry name" value="MONOACYLGLYCEROL LIPASE"/>
    <property type="match status" value="1"/>
</dbReference>
<evidence type="ECO:0000256" key="1">
    <source>
        <dbReference type="ARBA" id="ARBA00022801"/>
    </source>
</evidence>
<keyword evidence="6" id="KW-1185">Reference proteome</keyword>
<dbReference type="Gene3D" id="3.40.50.1820">
    <property type="entry name" value="alpha/beta hydrolase"/>
    <property type="match status" value="1"/>
</dbReference>
<evidence type="ECO:0000259" key="3">
    <source>
        <dbReference type="Pfam" id="PF12697"/>
    </source>
</evidence>
<dbReference type="InterPro" id="IPR050266">
    <property type="entry name" value="AB_hydrolase_sf"/>
</dbReference>
<gene>
    <name evidence="4" type="ORF">GPM918_LOCUS35289</name>
    <name evidence="5" type="ORF">SRO942_LOCUS36008</name>
</gene>
<dbReference type="EMBL" id="CAJOBC010085767">
    <property type="protein sequence ID" value="CAF4335435.1"/>
    <property type="molecule type" value="Genomic_DNA"/>
</dbReference>
<dbReference type="InterPro" id="IPR000073">
    <property type="entry name" value="AB_hydrolase_1"/>
</dbReference>
<dbReference type="Proteomes" id="UP000681722">
    <property type="component" value="Unassembled WGS sequence"/>
</dbReference>
<evidence type="ECO:0000313" key="5">
    <source>
        <dbReference type="EMBL" id="CAF4335435.1"/>
    </source>
</evidence>
<protein>
    <recommendedName>
        <fullName evidence="3">AB hydrolase-1 domain-containing protein</fullName>
    </recommendedName>
</protein>
<dbReference type="EMBL" id="CAJNOQ010020302">
    <property type="protein sequence ID" value="CAF1466338.1"/>
    <property type="molecule type" value="Genomic_DNA"/>
</dbReference>
<keyword evidence="2" id="KW-0732">Signal</keyword>
<proteinExistence type="predicted"/>
<evidence type="ECO:0000313" key="6">
    <source>
        <dbReference type="Proteomes" id="UP000663829"/>
    </source>
</evidence>
<dbReference type="Proteomes" id="UP000663829">
    <property type="component" value="Unassembled WGS sequence"/>
</dbReference>
<reference evidence="4" key="1">
    <citation type="submission" date="2021-02" db="EMBL/GenBank/DDBJ databases">
        <authorList>
            <person name="Nowell W R."/>
        </authorList>
    </citation>
    <scope>NUCLEOTIDE SEQUENCE</scope>
</reference>
<dbReference type="GO" id="GO:0016787">
    <property type="term" value="F:hydrolase activity"/>
    <property type="evidence" value="ECO:0007669"/>
    <property type="project" value="UniProtKB-KW"/>
</dbReference>
<feature type="signal peptide" evidence="2">
    <location>
        <begin position="1"/>
        <end position="17"/>
    </location>
</feature>
<dbReference type="OrthoDB" id="408373at2759"/>
<accession>A0A815QTI6</accession>
<dbReference type="AlphaFoldDB" id="A0A815QTI6"/>
<evidence type="ECO:0000313" key="4">
    <source>
        <dbReference type="EMBL" id="CAF1466338.1"/>
    </source>
</evidence>